<keyword evidence="2" id="KW-1185">Reference proteome</keyword>
<accession>A0ABV7LGI1</accession>
<evidence type="ECO:0000313" key="1">
    <source>
        <dbReference type="EMBL" id="MFC3266803.1"/>
    </source>
</evidence>
<sequence>MKQALLKTAHRFGYVILKREYAESLQANARRPGGGLRPVGRPMREIGEHRAIFCFGGSSAEVFDYIFNDYPQYYSFWHSGQKGRGAQGLISAISSYLANRLQDSYVIIGAGTGDVTYHLQHVANTYGVIDAEEVILAAVAGYTRLEQALPALGCRKVRTIFYTPIVDLPPEYWQNVAGFAAPLPNRFMAKCVYEIARRCEHTLRDCVNLLPITADPETFLARPEFCRVYHDHHLSFIRVTPILASHVQDFVAGWDGRVDMPEQEYAHHPRREDMLFNTRNPVWQKALDPRVRLSFPVTGLDQSLPD</sequence>
<gene>
    <name evidence="1" type="ORF">ACFOEX_10610</name>
</gene>
<reference evidence="2" key="1">
    <citation type="journal article" date="2019" name="Int. J. Syst. Evol. Microbiol.">
        <title>The Global Catalogue of Microorganisms (GCM) 10K type strain sequencing project: providing services to taxonomists for standard genome sequencing and annotation.</title>
        <authorList>
            <consortium name="The Broad Institute Genomics Platform"/>
            <consortium name="The Broad Institute Genome Sequencing Center for Infectious Disease"/>
            <person name="Wu L."/>
            <person name="Ma J."/>
        </authorList>
    </citation>
    <scope>NUCLEOTIDE SEQUENCE [LARGE SCALE GENOMIC DNA]</scope>
    <source>
        <strain evidence="2">CCM 7941</strain>
    </source>
</reference>
<proteinExistence type="predicted"/>
<name>A0ABV7LGI1_9HYPH</name>
<evidence type="ECO:0000313" key="2">
    <source>
        <dbReference type="Proteomes" id="UP001595536"/>
    </source>
</evidence>
<dbReference type="EMBL" id="JBHRUV010000056">
    <property type="protein sequence ID" value="MFC3266803.1"/>
    <property type="molecule type" value="Genomic_DNA"/>
</dbReference>
<dbReference type="Proteomes" id="UP001595536">
    <property type="component" value="Unassembled WGS sequence"/>
</dbReference>
<organism evidence="1 2">
    <name type="scientific">Camelimonas abortus</name>
    <dbReference type="NCBI Taxonomy" id="1017184"/>
    <lineage>
        <taxon>Bacteria</taxon>
        <taxon>Pseudomonadati</taxon>
        <taxon>Pseudomonadota</taxon>
        <taxon>Alphaproteobacteria</taxon>
        <taxon>Hyphomicrobiales</taxon>
        <taxon>Chelatococcaceae</taxon>
        <taxon>Camelimonas</taxon>
    </lineage>
</organism>
<protein>
    <submittedName>
        <fullName evidence="1">Uncharacterized protein</fullName>
    </submittedName>
</protein>
<comment type="caution">
    <text evidence="1">The sequence shown here is derived from an EMBL/GenBank/DDBJ whole genome shotgun (WGS) entry which is preliminary data.</text>
</comment>
<dbReference type="RefSeq" id="WP_376829011.1">
    <property type="nucleotide sequence ID" value="NZ_JBHLWR010000004.1"/>
</dbReference>